<name>A0A9N9I8G3_FUNMO</name>
<dbReference type="Proteomes" id="UP000789375">
    <property type="component" value="Unassembled WGS sequence"/>
</dbReference>
<dbReference type="SUPFAM" id="SSF54695">
    <property type="entry name" value="POZ domain"/>
    <property type="match status" value="1"/>
</dbReference>
<keyword evidence="3" id="KW-1185">Reference proteome</keyword>
<organism evidence="2 3">
    <name type="scientific">Funneliformis mosseae</name>
    <name type="common">Endomycorrhizal fungus</name>
    <name type="synonym">Glomus mosseae</name>
    <dbReference type="NCBI Taxonomy" id="27381"/>
    <lineage>
        <taxon>Eukaryota</taxon>
        <taxon>Fungi</taxon>
        <taxon>Fungi incertae sedis</taxon>
        <taxon>Mucoromycota</taxon>
        <taxon>Glomeromycotina</taxon>
        <taxon>Glomeromycetes</taxon>
        <taxon>Glomerales</taxon>
        <taxon>Glomeraceae</taxon>
        <taxon>Funneliformis</taxon>
    </lineage>
</organism>
<sequence length="74" mass="8612">KYNDLLETGEFSDIEILVREESNPKMLNLHSCILKLRSKYFCTLLTGNRIKTKNNVIKLQYPGISVKIYGNTYQ</sequence>
<evidence type="ECO:0000259" key="1">
    <source>
        <dbReference type="Pfam" id="PF00651"/>
    </source>
</evidence>
<protein>
    <submittedName>
        <fullName evidence="2">960_t:CDS:1</fullName>
    </submittedName>
</protein>
<feature type="non-terminal residue" evidence="2">
    <location>
        <position position="1"/>
    </location>
</feature>
<dbReference type="InterPro" id="IPR011333">
    <property type="entry name" value="SKP1/BTB/POZ_sf"/>
</dbReference>
<reference evidence="2" key="1">
    <citation type="submission" date="2021-06" db="EMBL/GenBank/DDBJ databases">
        <authorList>
            <person name="Kallberg Y."/>
            <person name="Tangrot J."/>
            <person name="Rosling A."/>
        </authorList>
    </citation>
    <scope>NUCLEOTIDE SEQUENCE</scope>
    <source>
        <strain evidence="2">87-6 pot B 2015</strain>
    </source>
</reference>
<dbReference type="EMBL" id="CAJVPP010014355">
    <property type="protein sequence ID" value="CAG8723882.1"/>
    <property type="molecule type" value="Genomic_DNA"/>
</dbReference>
<evidence type="ECO:0000313" key="3">
    <source>
        <dbReference type="Proteomes" id="UP000789375"/>
    </source>
</evidence>
<accession>A0A9N9I8G3</accession>
<dbReference type="AlphaFoldDB" id="A0A9N9I8G3"/>
<feature type="non-terminal residue" evidence="2">
    <location>
        <position position="74"/>
    </location>
</feature>
<dbReference type="Gene3D" id="3.30.710.10">
    <property type="entry name" value="Potassium Channel Kv1.1, Chain A"/>
    <property type="match status" value="1"/>
</dbReference>
<evidence type="ECO:0000313" key="2">
    <source>
        <dbReference type="EMBL" id="CAG8723882.1"/>
    </source>
</evidence>
<comment type="caution">
    <text evidence="2">The sequence shown here is derived from an EMBL/GenBank/DDBJ whole genome shotgun (WGS) entry which is preliminary data.</text>
</comment>
<dbReference type="Pfam" id="PF00651">
    <property type="entry name" value="BTB"/>
    <property type="match status" value="1"/>
</dbReference>
<feature type="domain" description="BTB" evidence="1">
    <location>
        <begin position="2"/>
        <end position="62"/>
    </location>
</feature>
<dbReference type="InterPro" id="IPR000210">
    <property type="entry name" value="BTB/POZ_dom"/>
</dbReference>
<gene>
    <name evidence="2" type="ORF">FMOSSE_LOCUS15196</name>
</gene>
<proteinExistence type="predicted"/>